<keyword evidence="1" id="KW-0812">Transmembrane</keyword>
<keyword evidence="1" id="KW-0472">Membrane</keyword>
<accession>A0A9W4HJR8</accession>
<evidence type="ECO:0000256" key="1">
    <source>
        <dbReference type="SAM" id="Phobius"/>
    </source>
</evidence>
<feature type="transmembrane region" description="Helical" evidence="1">
    <location>
        <begin position="195"/>
        <end position="217"/>
    </location>
</feature>
<feature type="transmembrane region" description="Helical" evidence="1">
    <location>
        <begin position="162"/>
        <end position="183"/>
    </location>
</feature>
<organism evidence="2 3">
    <name type="scientific">Penicillium nalgiovense</name>
    <dbReference type="NCBI Taxonomy" id="60175"/>
    <lineage>
        <taxon>Eukaryota</taxon>
        <taxon>Fungi</taxon>
        <taxon>Dikarya</taxon>
        <taxon>Ascomycota</taxon>
        <taxon>Pezizomycotina</taxon>
        <taxon>Eurotiomycetes</taxon>
        <taxon>Eurotiomycetidae</taxon>
        <taxon>Eurotiales</taxon>
        <taxon>Aspergillaceae</taxon>
        <taxon>Penicillium</taxon>
    </lineage>
</organism>
<evidence type="ECO:0000313" key="2">
    <source>
        <dbReference type="EMBL" id="CAG8060176.1"/>
    </source>
</evidence>
<evidence type="ECO:0000313" key="3">
    <source>
        <dbReference type="Proteomes" id="UP001153461"/>
    </source>
</evidence>
<feature type="transmembrane region" description="Helical" evidence="1">
    <location>
        <begin position="76"/>
        <end position="96"/>
    </location>
</feature>
<sequence>METLKFPWSCPLLWTIVQVCQRKWDWKTLIPGMNPSLVPPCSAVDVTPGLSRASQIYHANETTYARMLREEAEMDMRFSITVGAANWALLAGYLVVPGTFTSLQTSNQVEKTLQANKAGRTVLHMIQNPPLLAIACLLFVSGIAALTWLMQFPKLRGNYPWLINKVFVPLCLHAAAGLLTTVINVCTSQGGDWSVMAIITTAVTGATLLSCSALLALHKFYKLERITKEDEDIRRSRPPIISDT</sequence>
<dbReference type="Proteomes" id="UP001153461">
    <property type="component" value="Unassembled WGS sequence"/>
</dbReference>
<comment type="caution">
    <text evidence="2">The sequence shown here is derived from an EMBL/GenBank/DDBJ whole genome shotgun (WGS) entry which is preliminary data.</text>
</comment>
<gene>
    <name evidence="2" type="ORF">PNAL_LOCUS3550</name>
</gene>
<name>A0A9W4HJR8_PENNA</name>
<keyword evidence="1" id="KW-1133">Transmembrane helix</keyword>
<dbReference type="AlphaFoldDB" id="A0A9W4HJR8"/>
<feature type="transmembrane region" description="Helical" evidence="1">
    <location>
        <begin position="131"/>
        <end position="150"/>
    </location>
</feature>
<dbReference type="OrthoDB" id="3556886at2759"/>
<proteinExistence type="predicted"/>
<protein>
    <submittedName>
        <fullName evidence="2">Uncharacterized protein</fullName>
    </submittedName>
</protein>
<reference evidence="2" key="1">
    <citation type="submission" date="2021-07" db="EMBL/GenBank/DDBJ databases">
        <authorList>
            <person name="Branca A.L. A."/>
        </authorList>
    </citation>
    <scope>NUCLEOTIDE SEQUENCE</scope>
</reference>
<dbReference type="EMBL" id="CAJVNV010000121">
    <property type="protein sequence ID" value="CAG8060176.1"/>
    <property type="molecule type" value="Genomic_DNA"/>
</dbReference>